<dbReference type="Pfam" id="PF00072">
    <property type="entry name" value="Response_reg"/>
    <property type="match status" value="1"/>
</dbReference>
<evidence type="ECO:0000259" key="18">
    <source>
        <dbReference type="PROSITE" id="PS50110"/>
    </source>
</evidence>
<dbReference type="EMBL" id="VIKR01000002">
    <property type="protein sequence ID" value="TQV75252.1"/>
    <property type="molecule type" value="Genomic_DNA"/>
</dbReference>
<keyword evidence="9" id="KW-0418">Kinase</keyword>
<dbReference type="Proteomes" id="UP000317839">
    <property type="component" value="Unassembled WGS sequence"/>
</dbReference>
<dbReference type="SMART" id="SM00388">
    <property type="entry name" value="HisKA"/>
    <property type="match status" value="1"/>
</dbReference>
<sequence length="782" mass="87464">MTKRSQKSYLSVRDRLLVRLLPVTFIAIIVLFGIFKFIDFQTSLSKLKVKQQNLASSQSHVLSDAIWKWNESQIDNILKGFEVFPEFQHASVVDEEGVLIAEIGASKPESSSLIKVEQPIFVLRNNEQLKIGELLLEFHTDQLEQEILNDILQTAVQIVLVLLVITWGVTIGFKYSVGDPLNKLLASINKMKSSRSPHPAEKVNNDELGTVVSAYNQMLFYQNEIKESLNYERESLEQRVQQRTKQLAIEKRKAEEASEAKSKFLAMMSHEIRTPMNGVIGMTNLLLESPLNHEQREYAETAKTSSEALLTIIDDILDFSKVEAGKMVLVNSPFNLKDTCERLLKMMTPMAQEKNIDLLFFFDEQKDYRVNADEGRISQVILNLLSNALKFTEKGEIRLNLNCSVVDGVDNFRVEIKDTGIGFSKDVEQKLFSPFKQASRQTAINYGGTGLGLAISKRLVNLMKGSIGCESEPGCGSSFWFSLPMKKSSSLPNRSNSLPLKGIKVLITDSQINSARFCSNWLTQDGAVCELVTSQEQLVTYLEEPSQNDVLIIEDVLLDALDITATRKFLRQFNYKVLISSEHQYSQQEVDNLGIDLSLKRPLISSDIKNKIVTALDLSVTNNHSSAVEGIGENQRADGQPAEKSIDDSPIKLLVAEDNIINQKVVEGILKKIDAEVTLVDNGQKAVDALSHTSFDVVLMDMQMPELDGIEATQKIRDSGLSLNDIPIIALTANAMKEDHERCIDAGMNDYLTKPVKADTLIEKVKYWAHQSSSQSESSGET</sequence>
<evidence type="ECO:0000256" key="6">
    <source>
        <dbReference type="ARBA" id="ARBA00022679"/>
    </source>
</evidence>
<dbReference type="SUPFAM" id="SSF52172">
    <property type="entry name" value="CheY-like"/>
    <property type="match status" value="2"/>
</dbReference>
<dbReference type="InterPro" id="IPR036890">
    <property type="entry name" value="HATPase_C_sf"/>
</dbReference>
<keyword evidence="20" id="KW-1185">Reference proteome</keyword>
<dbReference type="InterPro" id="IPR003594">
    <property type="entry name" value="HATPase_dom"/>
</dbReference>
<dbReference type="InterPro" id="IPR036097">
    <property type="entry name" value="HisK_dim/P_sf"/>
</dbReference>
<keyword evidence="13 16" id="KW-0472">Membrane</keyword>
<dbReference type="InterPro" id="IPR004358">
    <property type="entry name" value="Sig_transdc_His_kin-like_C"/>
</dbReference>
<evidence type="ECO:0000256" key="16">
    <source>
        <dbReference type="SAM" id="Phobius"/>
    </source>
</evidence>
<organism evidence="19 20">
    <name type="scientific">Aliikangiella marina</name>
    <dbReference type="NCBI Taxonomy" id="1712262"/>
    <lineage>
        <taxon>Bacteria</taxon>
        <taxon>Pseudomonadati</taxon>
        <taxon>Pseudomonadota</taxon>
        <taxon>Gammaproteobacteria</taxon>
        <taxon>Oceanospirillales</taxon>
        <taxon>Pleioneaceae</taxon>
        <taxon>Aliikangiella</taxon>
    </lineage>
</organism>
<dbReference type="GO" id="GO:0005524">
    <property type="term" value="F:ATP binding"/>
    <property type="evidence" value="ECO:0007669"/>
    <property type="project" value="UniProtKB-KW"/>
</dbReference>
<evidence type="ECO:0000256" key="15">
    <source>
        <dbReference type="SAM" id="Coils"/>
    </source>
</evidence>
<dbReference type="Gene3D" id="6.10.340.10">
    <property type="match status" value="1"/>
</dbReference>
<dbReference type="SMART" id="SM00448">
    <property type="entry name" value="REC"/>
    <property type="match status" value="1"/>
</dbReference>
<keyword evidence="10" id="KW-0067">ATP-binding</keyword>
<dbReference type="SMART" id="SM00387">
    <property type="entry name" value="HATPase_c"/>
    <property type="match status" value="1"/>
</dbReference>
<dbReference type="GO" id="GO:0005886">
    <property type="term" value="C:plasma membrane"/>
    <property type="evidence" value="ECO:0007669"/>
    <property type="project" value="UniProtKB-SubCell"/>
</dbReference>
<evidence type="ECO:0000313" key="19">
    <source>
        <dbReference type="EMBL" id="TQV75252.1"/>
    </source>
</evidence>
<dbReference type="InterPro" id="IPR001789">
    <property type="entry name" value="Sig_transdc_resp-reg_receiver"/>
</dbReference>
<reference evidence="19 20" key="1">
    <citation type="submission" date="2019-06" db="EMBL/GenBank/DDBJ databases">
        <title>Draft genome of Aliikangiella marina GYP-15.</title>
        <authorList>
            <person name="Wang G."/>
        </authorList>
    </citation>
    <scope>NUCLEOTIDE SEQUENCE [LARGE SCALE GENOMIC DNA]</scope>
    <source>
        <strain evidence="19 20">GYP-15</strain>
    </source>
</reference>
<protein>
    <recommendedName>
        <fullName evidence="3">histidine kinase</fullName>
        <ecNumber evidence="3">2.7.13.3</ecNumber>
    </recommendedName>
</protein>
<evidence type="ECO:0000256" key="4">
    <source>
        <dbReference type="ARBA" id="ARBA00022475"/>
    </source>
</evidence>
<evidence type="ECO:0000256" key="14">
    <source>
        <dbReference type="PROSITE-ProRule" id="PRU00169"/>
    </source>
</evidence>
<feature type="transmembrane region" description="Helical" evidence="16">
    <location>
        <begin position="20"/>
        <end position="38"/>
    </location>
</feature>
<dbReference type="InterPro" id="IPR011006">
    <property type="entry name" value="CheY-like_superfamily"/>
</dbReference>
<evidence type="ECO:0000256" key="9">
    <source>
        <dbReference type="ARBA" id="ARBA00022777"/>
    </source>
</evidence>
<evidence type="ECO:0000256" key="10">
    <source>
        <dbReference type="ARBA" id="ARBA00022840"/>
    </source>
</evidence>
<accession>A0A545TDF6</accession>
<dbReference type="Gene3D" id="3.30.565.10">
    <property type="entry name" value="Histidine kinase-like ATPase, C-terminal domain"/>
    <property type="match status" value="1"/>
</dbReference>
<feature type="domain" description="Response regulatory" evidence="18">
    <location>
        <begin position="652"/>
        <end position="769"/>
    </location>
</feature>
<dbReference type="SUPFAM" id="SSF47384">
    <property type="entry name" value="Homodimeric domain of signal transducing histidine kinase"/>
    <property type="match status" value="1"/>
</dbReference>
<keyword evidence="12" id="KW-0902">Two-component regulatory system</keyword>
<proteinExistence type="predicted"/>
<keyword evidence="5 14" id="KW-0597">Phosphoprotein</keyword>
<evidence type="ECO:0000256" key="2">
    <source>
        <dbReference type="ARBA" id="ARBA00004651"/>
    </source>
</evidence>
<dbReference type="CDD" id="cd00082">
    <property type="entry name" value="HisKA"/>
    <property type="match status" value="1"/>
</dbReference>
<dbReference type="PROSITE" id="PS50110">
    <property type="entry name" value="RESPONSE_REGULATORY"/>
    <property type="match status" value="2"/>
</dbReference>
<dbReference type="PRINTS" id="PR00344">
    <property type="entry name" value="BCTRLSENSOR"/>
</dbReference>
<evidence type="ECO:0000256" key="8">
    <source>
        <dbReference type="ARBA" id="ARBA00022741"/>
    </source>
</evidence>
<keyword evidence="6" id="KW-0808">Transferase</keyword>
<keyword evidence="7 16" id="KW-0812">Transmembrane</keyword>
<keyword evidence="11 16" id="KW-1133">Transmembrane helix</keyword>
<dbReference type="GO" id="GO:0000155">
    <property type="term" value="F:phosphorelay sensor kinase activity"/>
    <property type="evidence" value="ECO:0007669"/>
    <property type="project" value="InterPro"/>
</dbReference>
<comment type="subcellular location">
    <subcellularLocation>
        <location evidence="2">Cell membrane</location>
        <topology evidence="2">Multi-pass membrane protein</topology>
    </subcellularLocation>
</comment>
<evidence type="ECO:0000256" key="3">
    <source>
        <dbReference type="ARBA" id="ARBA00012438"/>
    </source>
</evidence>
<name>A0A545TDF6_9GAMM</name>
<dbReference type="RefSeq" id="WP_142941868.1">
    <property type="nucleotide sequence ID" value="NZ_VIKR01000002.1"/>
</dbReference>
<evidence type="ECO:0000259" key="17">
    <source>
        <dbReference type="PROSITE" id="PS50109"/>
    </source>
</evidence>
<gene>
    <name evidence="19" type="ORF">FLL45_09970</name>
</gene>
<dbReference type="InterPro" id="IPR003661">
    <property type="entry name" value="HisK_dim/P_dom"/>
</dbReference>
<dbReference type="EC" id="2.7.13.3" evidence="3"/>
<feature type="modified residue" description="4-aspartylphosphate" evidence="14">
    <location>
        <position position="701"/>
    </location>
</feature>
<comment type="caution">
    <text evidence="19">The sequence shown here is derived from an EMBL/GenBank/DDBJ whole genome shotgun (WGS) entry which is preliminary data.</text>
</comment>
<evidence type="ECO:0000256" key="5">
    <source>
        <dbReference type="ARBA" id="ARBA00022553"/>
    </source>
</evidence>
<comment type="catalytic activity">
    <reaction evidence="1">
        <text>ATP + protein L-histidine = ADP + protein N-phospho-L-histidine.</text>
        <dbReference type="EC" id="2.7.13.3"/>
    </reaction>
</comment>
<feature type="domain" description="Response regulatory" evidence="18">
    <location>
        <begin position="504"/>
        <end position="616"/>
    </location>
</feature>
<keyword evidence="4" id="KW-1003">Cell membrane</keyword>
<keyword evidence="8" id="KW-0547">Nucleotide-binding</keyword>
<dbReference type="OrthoDB" id="9810730at2"/>
<dbReference type="CDD" id="cd16922">
    <property type="entry name" value="HATPase_EvgS-ArcB-TorS-like"/>
    <property type="match status" value="1"/>
</dbReference>
<evidence type="ECO:0000256" key="11">
    <source>
        <dbReference type="ARBA" id="ARBA00022989"/>
    </source>
</evidence>
<dbReference type="FunFam" id="3.30.565.10:FF:000010">
    <property type="entry name" value="Sensor histidine kinase RcsC"/>
    <property type="match status" value="1"/>
</dbReference>
<dbReference type="Pfam" id="PF00512">
    <property type="entry name" value="HisKA"/>
    <property type="match status" value="1"/>
</dbReference>
<feature type="coiled-coil region" evidence="15">
    <location>
        <begin position="226"/>
        <end position="257"/>
    </location>
</feature>
<evidence type="ECO:0000256" key="7">
    <source>
        <dbReference type="ARBA" id="ARBA00022692"/>
    </source>
</evidence>
<dbReference type="PANTHER" id="PTHR45339:SF5">
    <property type="entry name" value="HISTIDINE KINASE"/>
    <property type="match status" value="1"/>
</dbReference>
<evidence type="ECO:0000256" key="1">
    <source>
        <dbReference type="ARBA" id="ARBA00000085"/>
    </source>
</evidence>
<evidence type="ECO:0000256" key="12">
    <source>
        <dbReference type="ARBA" id="ARBA00023012"/>
    </source>
</evidence>
<feature type="domain" description="Histidine kinase" evidence="17">
    <location>
        <begin position="267"/>
        <end position="487"/>
    </location>
</feature>
<dbReference type="SUPFAM" id="SSF55874">
    <property type="entry name" value="ATPase domain of HSP90 chaperone/DNA topoisomerase II/histidine kinase"/>
    <property type="match status" value="1"/>
</dbReference>
<keyword evidence="15" id="KW-0175">Coiled coil</keyword>
<comment type="caution">
    <text evidence="14">Lacks conserved residue(s) required for the propagation of feature annotation.</text>
</comment>
<dbReference type="Pfam" id="PF02518">
    <property type="entry name" value="HATPase_c"/>
    <property type="match status" value="1"/>
</dbReference>
<evidence type="ECO:0000256" key="13">
    <source>
        <dbReference type="ARBA" id="ARBA00023136"/>
    </source>
</evidence>
<dbReference type="InterPro" id="IPR005467">
    <property type="entry name" value="His_kinase_dom"/>
</dbReference>
<dbReference type="PANTHER" id="PTHR45339">
    <property type="entry name" value="HYBRID SIGNAL TRANSDUCTION HISTIDINE KINASE J"/>
    <property type="match status" value="1"/>
</dbReference>
<dbReference type="Gene3D" id="3.40.50.2300">
    <property type="match status" value="1"/>
</dbReference>
<dbReference type="FunFam" id="1.10.287.130:FF:000003">
    <property type="entry name" value="Histidine kinase"/>
    <property type="match status" value="1"/>
</dbReference>
<dbReference type="PROSITE" id="PS50109">
    <property type="entry name" value="HIS_KIN"/>
    <property type="match status" value="1"/>
</dbReference>
<evidence type="ECO:0000313" key="20">
    <source>
        <dbReference type="Proteomes" id="UP000317839"/>
    </source>
</evidence>
<dbReference type="CDD" id="cd17546">
    <property type="entry name" value="REC_hyHK_CKI1_RcsC-like"/>
    <property type="match status" value="1"/>
</dbReference>
<dbReference type="AlphaFoldDB" id="A0A545TDF6"/>
<dbReference type="Gene3D" id="1.10.287.130">
    <property type="match status" value="1"/>
</dbReference>